<feature type="transmembrane region" description="Helical" evidence="1">
    <location>
        <begin position="57"/>
        <end position="75"/>
    </location>
</feature>
<dbReference type="GO" id="GO:0005737">
    <property type="term" value="C:cytoplasm"/>
    <property type="evidence" value="ECO:0007669"/>
    <property type="project" value="TreeGrafter"/>
</dbReference>
<evidence type="ECO:0000313" key="3">
    <source>
        <dbReference type="Proteomes" id="UP000319825"/>
    </source>
</evidence>
<dbReference type="GO" id="GO:1990189">
    <property type="term" value="F:protein N-terminal-serine acetyltransferase activity"/>
    <property type="evidence" value="ECO:0007669"/>
    <property type="project" value="TreeGrafter"/>
</dbReference>
<dbReference type="Pfam" id="PF06772">
    <property type="entry name" value="LtrA"/>
    <property type="match status" value="1"/>
</dbReference>
<dbReference type="InterPro" id="IPR051908">
    <property type="entry name" value="Ribosomal_N-acetyltransferase"/>
</dbReference>
<organism evidence="2 3">
    <name type="scientific">Micromonospora olivasterospora</name>
    <dbReference type="NCBI Taxonomy" id="1880"/>
    <lineage>
        <taxon>Bacteria</taxon>
        <taxon>Bacillati</taxon>
        <taxon>Actinomycetota</taxon>
        <taxon>Actinomycetes</taxon>
        <taxon>Micromonosporales</taxon>
        <taxon>Micromonosporaceae</taxon>
        <taxon>Micromonospora</taxon>
    </lineage>
</organism>
<feature type="transmembrane region" description="Helical" evidence="1">
    <location>
        <begin position="116"/>
        <end position="134"/>
    </location>
</feature>
<dbReference type="AlphaFoldDB" id="A0A562IIQ6"/>
<dbReference type="PANTHER" id="PTHR43441:SF2">
    <property type="entry name" value="FAMILY ACETYLTRANSFERASE, PUTATIVE (AFU_ORTHOLOGUE AFUA_7G00850)-RELATED"/>
    <property type="match status" value="1"/>
</dbReference>
<dbReference type="InterPro" id="IPR010640">
    <property type="entry name" value="Low_temperature_requirement_A"/>
</dbReference>
<proteinExistence type="predicted"/>
<reference evidence="2 3" key="1">
    <citation type="submission" date="2019-07" db="EMBL/GenBank/DDBJ databases">
        <title>R&amp;d 2014.</title>
        <authorList>
            <person name="Klenk H.-P."/>
        </authorList>
    </citation>
    <scope>NUCLEOTIDE SEQUENCE [LARGE SCALE GENOMIC DNA]</scope>
    <source>
        <strain evidence="2 3">DSM 43868</strain>
    </source>
</reference>
<feature type="transmembrane region" description="Helical" evidence="1">
    <location>
        <begin position="26"/>
        <end position="45"/>
    </location>
</feature>
<dbReference type="PANTHER" id="PTHR43441">
    <property type="entry name" value="RIBOSOMAL-PROTEIN-SERINE ACETYLTRANSFERASE"/>
    <property type="match status" value="1"/>
</dbReference>
<comment type="caution">
    <text evidence="2">The sequence shown here is derived from an EMBL/GenBank/DDBJ whole genome shotgun (WGS) entry which is preliminary data.</text>
</comment>
<evidence type="ECO:0000313" key="2">
    <source>
        <dbReference type="EMBL" id="TWH70909.1"/>
    </source>
</evidence>
<dbReference type="Gene3D" id="3.40.630.30">
    <property type="match status" value="1"/>
</dbReference>
<dbReference type="EMBL" id="VLKE01000001">
    <property type="protein sequence ID" value="TWH70909.1"/>
    <property type="molecule type" value="Genomic_DNA"/>
</dbReference>
<protein>
    <submittedName>
        <fullName evidence="2">Acetyltransferase (GNAT) family protein</fullName>
    </submittedName>
</protein>
<evidence type="ECO:0000256" key="1">
    <source>
        <dbReference type="SAM" id="Phobius"/>
    </source>
</evidence>
<gene>
    <name evidence="2" type="ORF">JD77_05934</name>
</gene>
<keyword evidence="1" id="KW-1133">Transmembrane helix</keyword>
<keyword evidence="3" id="KW-1185">Reference proteome</keyword>
<name>A0A562IIQ6_MICOL</name>
<keyword evidence="1" id="KW-0472">Membrane</keyword>
<dbReference type="SUPFAM" id="SSF55729">
    <property type="entry name" value="Acyl-CoA N-acyltransferases (Nat)"/>
    <property type="match status" value="1"/>
</dbReference>
<dbReference type="Proteomes" id="UP000319825">
    <property type="component" value="Unassembled WGS sequence"/>
</dbReference>
<keyword evidence="1" id="KW-0812">Transmembrane</keyword>
<sequence length="221" mass="24612">MARLSRTAGLLGLRYPGGPELNEERHATWLELFFDLVFVLALLGVTARLDIRASPSVQELAVAIVLYVLIQWSWIGQSFYDTRYDPDDTLHQLLVLAATVGAGAITLGVQQAPSGLLLPVGYLIVRGCLLLMYLRVLAADRSAWDLVAVYLTGFGTDAARVLLRWAFDTLDLSRVQAETDTRNVASARVLEKLGFVREGKLREDCAELRAFWLLWRLPGPR</sequence>
<dbReference type="GO" id="GO:0008999">
    <property type="term" value="F:protein-N-terminal-alanine acetyltransferase activity"/>
    <property type="evidence" value="ECO:0007669"/>
    <property type="project" value="TreeGrafter"/>
</dbReference>
<dbReference type="RefSeq" id="WP_211372738.1">
    <property type="nucleotide sequence ID" value="NZ_BAAATQ010000232.1"/>
</dbReference>
<keyword evidence="2" id="KW-0808">Transferase</keyword>
<dbReference type="InterPro" id="IPR016181">
    <property type="entry name" value="Acyl_CoA_acyltransferase"/>
</dbReference>
<accession>A0A562IIQ6</accession>
<feature type="transmembrane region" description="Helical" evidence="1">
    <location>
        <begin position="90"/>
        <end position="109"/>
    </location>
</feature>